<dbReference type="EMBL" id="BSFD01000001">
    <property type="protein sequence ID" value="GLK47186.1"/>
    <property type="molecule type" value="Genomic_DNA"/>
</dbReference>
<reference evidence="3" key="1">
    <citation type="journal article" date="2014" name="Int. J. Syst. Evol. Microbiol.">
        <title>Complete genome of a new Firmicutes species belonging to the dominant human colonic microbiota ('Ruminococcus bicirculans') reveals two chromosomes and a selective capacity to utilize plant glucans.</title>
        <authorList>
            <consortium name="NISC Comparative Sequencing Program"/>
            <person name="Wegmann U."/>
            <person name="Louis P."/>
            <person name="Goesmann A."/>
            <person name="Henrissat B."/>
            <person name="Duncan S.H."/>
            <person name="Flint H.J."/>
        </authorList>
    </citation>
    <scope>NUCLEOTIDE SEQUENCE</scope>
    <source>
        <strain evidence="3">VKM B-1499</strain>
    </source>
</reference>
<name>A0ABQ5T5X9_9CAUL</name>
<evidence type="ECO:0000259" key="2">
    <source>
        <dbReference type="Pfam" id="PF24409"/>
    </source>
</evidence>
<dbReference type="InterPro" id="IPR056920">
    <property type="entry name" value="PRTase-CE"/>
</dbReference>
<evidence type="ECO:0000259" key="1">
    <source>
        <dbReference type="Pfam" id="PF24390"/>
    </source>
</evidence>
<reference evidence="3" key="2">
    <citation type="submission" date="2023-01" db="EMBL/GenBank/DDBJ databases">
        <authorList>
            <person name="Sun Q."/>
            <person name="Evtushenko L."/>
        </authorList>
    </citation>
    <scope>NUCLEOTIDE SEQUENCE</scope>
    <source>
        <strain evidence="3">VKM B-1499</strain>
    </source>
</reference>
<dbReference type="Pfam" id="PF24390">
    <property type="entry name" value="PRTase-CE"/>
    <property type="match status" value="1"/>
</dbReference>
<dbReference type="Pfam" id="PF24409">
    <property type="entry name" value="wHTH-PRTase_assc"/>
    <property type="match status" value="1"/>
</dbReference>
<evidence type="ECO:0000313" key="3">
    <source>
        <dbReference type="EMBL" id="GLK47186.1"/>
    </source>
</evidence>
<proteinExistence type="predicted"/>
<dbReference type="Proteomes" id="UP001143509">
    <property type="component" value="Unassembled WGS sequence"/>
</dbReference>
<dbReference type="InterPro" id="IPR057055">
    <property type="entry name" value="wHTH-PRTase_assoc"/>
</dbReference>
<feature type="domain" description="PRTase associated wHTH" evidence="2">
    <location>
        <begin position="345"/>
        <end position="427"/>
    </location>
</feature>
<sequence length="427" mass="47857">MTLQRRAVDRRRDREPDAAMRLSETQQGQAWLRLFDNEDTALATRLLDNTVFVSTSEFRRWIAGEIIREAAKGRLALYGEREFPRYSRFFNKLAPGNVRRATGSVGPALIKPPRGSIYIGSEGIVAQLLSELCRRPDVDALLTPGPDRLRPMKTRGPTHRLAIVTDIIGSGNRIVTTLDALWRTESFRSWWAHRKIPIEVLVISYAATEKGLARVRKHRLKPNVLTLKVAPTIYDQADDSETIKTLCRKYDPRPIQEDPGPYGYDNAGTLLAFGHGCPNTTPRMFWAKGRRWTPLFPARSGVEVDVPMERATAAEFADRLTGVNRPHLADPALFARFDVEAREAILLLAAIAHGLRFRERLASRTGIDLPRVDLLLDAFARAGWTTQANVITAAGLDELKAVGRVKRDTSSIPDDRVSVYFPSSLRG</sequence>
<keyword evidence="4" id="KW-1185">Reference proteome</keyword>
<gene>
    <name evidence="3" type="ORF">GCM10017620_01590</name>
</gene>
<organism evidence="3 4">
    <name type="scientific">Brevundimonas intermedia</name>
    <dbReference type="NCBI Taxonomy" id="74315"/>
    <lineage>
        <taxon>Bacteria</taxon>
        <taxon>Pseudomonadati</taxon>
        <taxon>Pseudomonadota</taxon>
        <taxon>Alphaproteobacteria</taxon>
        <taxon>Caulobacterales</taxon>
        <taxon>Caulobacteraceae</taxon>
        <taxon>Brevundimonas</taxon>
    </lineage>
</organism>
<evidence type="ECO:0000313" key="4">
    <source>
        <dbReference type="Proteomes" id="UP001143509"/>
    </source>
</evidence>
<comment type="caution">
    <text evidence="3">The sequence shown here is derived from an EMBL/GenBank/DDBJ whole genome shotgun (WGS) entry which is preliminary data.</text>
</comment>
<accession>A0ABQ5T5X9</accession>
<protein>
    <submittedName>
        <fullName evidence="3">Uncharacterized protein</fullName>
    </submittedName>
</protein>
<feature type="domain" description="PRTase-CE" evidence="1">
    <location>
        <begin position="30"/>
        <end position="297"/>
    </location>
</feature>